<dbReference type="InterPro" id="IPR036390">
    <property type="entry name" value="WH_DNA-bd_sf"/>
</dbReference>
<name>A0AA88LJJ4_ARTSF</name>
<reference evidence="8" key="1">
    <citation type="submission" date="2023-07" db="EMBL/GenBank/DDBJ databases">
        <title>Chromosome-level genome assembly of Artemia franciscana.</title>
        <authorList>
            <person name="Jo E."/>
        </authorList>
    </citation>
    <scope>NUCLEOTIDE SEQUENCE</scope>
    <source>
        <tissue evidence="8">Whole body</tissue>
    </source>
</reference>
<dbReference type="AlphaFoldDB" id="A0AA88LJJ4"/>
<keyword evidence="2" id="KW-0805">Transcription regulation</keyword>
<keyword evidence="4" id="KW-0804">Transcription</keyword>
<comment type="caution">
    <text evidence="8">The sequence shown here is derived from an EMBL/GenBank/DDBJ whole genome shotgun (WGS) entry which is preliminary data.</text>
</comment>
<gene>
    <name evidence="8" type="ORF">QYM36_000916</name>
</gene>
<dbReference type="GO" id="GO:0000981">
    <property type="term" value="F:DNA-binding transcription factor activity, RNA polymerase II-specific"/>
    <property type="evidence" value="ECO:0007669"/>
    <property type="project" value="TreeGrafter"/>
</dbReference>
<dbReference type="FunFam" id="1.10.10.10:FF:000017">
    <property type="entry name" value="transcription factor RFX3 isoform X1"/>
    <property type="match status" value="1"/>
</dbReference>
<dbReference type="Pfam" id="PF02257">
    <property type="entry name" value="RFX_DNA_binding"/>
    <property type="match status" value="1"/>
</dbReference>
<evidence type="ECO:0000313" key="8">
    <source>
        <dbReference type="EMBL" id="KAK2724215.1"/>
    </source>
</evidence>
<dbReference type="GO" id="GO:0000978">
    <property type="term" value="F:RNA polymerase II cis-regulatory region sequence-specific DNA binding"/>
    <property type="evidence" value="ECO:0007669"/>
    <property type="project" value="TreeGrafter"/>
</dbReference>
<evidence type="ECO:0000256" key="6">
    <source>
        <dbReference type="SAM" id="MobiDB-lite"/>
    </source>
</evidence>
<dbReference type="PANTHER" id="PTHR12619:SF33">
    <property type="entry name" value="RFX, ISOFORM H"/>
    <property type="match status" value="1"/>
</dbReference>
<dbReference type="GO" id="GO:0005634">
    <property type="term" value="C:nucleus"/>
    <property type="evidence" value="ECO:0007669"/>
    <property type="project" value="UniProtKB-SubCell"/>
</dbReference>
<dbReference type="PANTHER" id="PTHR12619">
    <property type="entry name" value="RFX TRANSCRIPTION FACTOR FAMILY"/>
    <property type="match status" value="1"/>
</dbReference>
<evidence type="ECO:0000256" key="4">
    <source>
        <dbReference type="ARBA" id="ARBA00023163"/>
    </source>
</evidence>
<evidence type="ECO:0000256" key="1">
    <source>
        <dbReference type="ARBA" id="ARBA00004123"/>
    </source>
</evidence>
<accession>A0AA88LJJ4</accession>
<dbReference type="InterPro" id="IPR036388">
    <property type="entry name" value="WH-like_DNA-bd_sf"/>
</dbReference>
<dbReference type="InterPro" id="IPR039779">
    <property type="entry name" value="RFX-like"/>
</dbReference>
<keyword evidence="9" id="KW-1185">Reference proteome</keyword>
<dbReference type="Proteomes" id="UP001187531">
    <property type="component" value="Unassembled WGS sequence"/>
</dbReference>
<dbReference type="InterPro" id="IPR003150">
    <property type="entry name" value="DNA-bd_RFX"/>
</dbReference>
<feature type="region of interest" description="Disordered" evidence="6">
    <location>
        <begin position="335"/>
        <end position="392"/>
    </location>
</feature>
<evidence type="ECO:0000256" key="2">
    <source>
        <dbReference type="ARBA" id="ARBA00023015"/>
    </source>
</evidence>
<feature type="compositionally biased region" description="Polar residues" evidence="6">
    <location>
        <begin position="347"/>
        <end position="369"/>
    </location>
</feature>
<dbReference type="Gene3D" id="1.10.10.10">
    <property type="entry name" value="Winged helix-like DNA-binding domain superfamily/Winged helix DNA-binding domain"/>
    <property type="match status" value="1"/>
</dbReference>
<keyword evidence="5" id="KW-0539">Nucleus</keyword>
<dbReference type="SUPFAM" id="SSF46785">
    <property type="entry name" value="Winged helix' DNA-binding domain"/>
    <property type="match status" value="1"/>
</dbReference>
<keyword evidence="3" id="KW-0238">DNA-binding</keyword>
<evidence type="ECO:0000259" key="7">
    <source>
        <dbReference type="PROSITE" id="PS51526"/>
    </source>
</evidence>
<evidence type="ECO:0000256" key="3">
    <source>
        <dbReference type="ARBA" id="ARBA00023125"/>
    </source>
</evidence>
<dbReference type="EMBL" id="JAVRJZ010000003">
    <property type="protein sequence ID" value="KAK2724215.1"/>
    <property type="molecule type" value="Genomic_DNA"/>
</dbReference>
<proteinExistence type="predicted"/>
<dbReference type="Pfam" id="PF25340">
    <property type="entry name" value="BCD_RFX"/>
    <property type="match status" value="1"/>
</dbReference>
<dbReference type="InterPro" id="IPR057321">
    <property type="entry name" value="RFX1-4/6/8-like_BCD"/>
</dbReference>
<sequence length="751" mass="83746">MESVRTQEQVGSSIVEVIHPGDTSDHALELTVCSTATQSEEVKAQNLVLVPPPNNRRHTIVSLNPNQESKIQDENTHTVAIGGTQYITMSDVSAARSYTALTPLNPISTCGLVNGPDVLVGETLSQAVQSSYVQYVDATPTDPTVYTTTNGQMAYPVYSVSESATLYSPGGTTQYYTTTTASANNGTYSPGTSNQIIQNNAYIMPEGNTEGLTIIGSRNSPENDQQYIVATNQSNQSSQNQDDSRFGLAHANRVSPATVQWLLDNYETAEGVSLPRSTLYYHYLRHCEDHKIDPVNAASFGKLIRSVFVGLRTRRLGTRGNSKYHYYGIRLKPTSSLHGVPDDPSDSPRSNHGQNGQKKSRGASSPGSRSNHDSLMHENHSNSSSESPQHQHYLGDVNSAFSSMPDIEYEGKLPDGITHNDLQIFANLYREHCEVILDAVVQLQFSSVESVWHQFWRSSMNNISTECYMEEDPEKLLPKGKLLALCRLNSVIDFVKRADNQFYQSLVDVLLPNVLRPIPASLTQCIRSFSKNLEGWLLSAMMDCPENIVRVKVAAVNALSQTLRRYTSLNHLAQAARAVLHNESQINQMLSDLNRVDFHNIQEQASWVCQCNPTLVNSLETDFKLTLQNQVTLEQWASWLDGVVNRVLENHVGKPDFQKAARQFILHWSFYSSMVIRDLTLRSAASFGSFHLIRLLFDEYMYFLVEHKVAHERNETTVAIMGESSSCFTPYDYSSPDKSTGPPPSKRERIN</sequence>
<organism evidence="8 9">
    <name type="scientific">Artemia franciscana</name>
    <name type="common">Brine shrimp</name>
    <name type="synonym">Artemia sanfranciscana</name>
    <dbReference type="NCBI Taxonomy" id="6661"/>
    <lineage>
        <taxon>Eukaryota</taxon>
        <taxon>Metazoa</taxon>
        <taxon>Ecdysozoa</taxon>
        <taxon>Arthropoda</taxon>
        <taxon>Crustacea</taxon>
        <taxon>Branchiopoda</taxon>
        <taxon>Anostraca</taxon>
        <taxon>Artemiidae</taxon>
        <taxon>Artemia</taxon>
    </lineage>
</organism>
<evidence type="ECO:0000313" key="9">
    <source>
        <dbReference type="Proteomes" id="UP001187531"/>
    </source>
</evidence>
<feature type="compositionally biased region" description="Basic and acidic residues" evidence="6">
    <location>
        <begin position="370"/>
        <end position="380"/>
    </location>
</feature>
<comment type="subcellular location">
    <subcellularLocation>
        <location evidence="1">Nucleus</location>
    </subcellularLocation>
</comment>
<evidence type="ECO:0000256" key="5">
    <source>
        <dbReference type="ARBA" id="ARBA00023242"/>
    </source>
</evidence>
<dbReference type="PROSITE" id="PS51526">
    <property type="entry name" value="RFX_DBD"/>
    <property type="match status" value="1"/>
</dbReference>
<feature type="domain" description="RFX-type winged-helix" evidence="7">
    <location>
        <begin position="258"/>
        <end position="333"/>
    </location>
</feature>
<feature type="region of interest" description="Disordered" evidence="6">
    <location>
        <begin position="732"/>
        <end position="751"/>
    </location>
</feature>
<protein>
    <recommendedName>
        <fullName evidence="7">RFX-type winged-helix domain-containing protein</fullName>
    </recommendedName>
</protein>